<evidence type="ECO:0000313" key="4">
    <source>
        <dbReference type="Proteomes" id="UP000076871"/>
    </source>
</evidence>
<organism evidence="3 4">
    <name type="scientific">Laetiporus sulphureus 93-53</name>
    <dbReference type="NCBI Taxonomy" id="1314785"/>
    <lineage>
        <taxon>Eukaryota</taxon>
        <taxon>Fungi</taxon>
        <taxon>Dikarya</taxon>
        <taxon>Basidiomycota</taxon>
        <taxon>Agaricomycotina</taxon>
        <taxon>Agaricomycetes</taxon>
        <taxon>Polyporales</taxon>
        <taxon>Laetiporus</taxon>
    </lineage>
</organism>
<dbReference type="STRING" id="1314785.A0A165F492"/>
<name>A0A165F492_9APHY</name>
<accession>A0A165F492</accession>
<dbReference type="EMBL" id="KV427615">
    <property type="protein sequence ID" value="KZT08352.1"/>
    <property type="molecule type" value="Genomic_DNA"/>
</dbReference>
<gene>
    <name evidence="3" type="ORF">LAESUDRAFT_676365</name>
</gene>
<feature type="transmembrane region" description="Helical" evidence="2">
    <location>
        <begin position="77"/>
        <end position="99"/>
    </location>
</feature>
<evidence type="ECO:0000256" key="2">
    <source>
        <dbReference type="SAM" id="Phobius"/>
    </source>
</evidence>
<evidence type="ECO:0008006" key="5">
    <source>
        <dbReference type="Google" id="ProtNLM"/>
    </source>
</evidence>
<dbReference type="GeneID" id="63822652"/>
<sequence length="525" mass="57082">MIILDDTDDPHNSDKLSDDSRSVVRPSTPTPSLPSYEFSQALNLPRDATLEQPVEEPVESKYLTWWQRYSKARFRRALLYALVIYFFLTVTVGVPIIVIKLRQRSSQHQKLFPPGPTASDSVSFIVGGSESFSISSAVGCNQWSEENSTQSMLEYALPLSDLVFIQSNVSYATDSTTVQDISGTLDVGVNADPSVTEAIVSVSMQYSDEALKERTHVCLMNISDSNGVYLYVPSNLTSNDTLIFNMTFLFPQTPSLLHVNEFLTMLPHFTQWFTNLSPYVTFDRVSLGGPRSKVSVRSMDANSLVVKTALAEIEGTFNVTESLVLDTVSAPINVNVTLTNTGDGPVFLDVGTGNAELSAAVHLNLSPTLTIEGRMPDFMTRFQTFNAPLALVIMHDPNSAAGILDVRVENSMGEALVSVDNMYTGFFDVMTTFATAEVLTSSVDSINALSDYDMSMYKSALSSSTTPGSAAERNVDFDVIHTSRIIGWVGTGTRPSAVPGPKHHSGQGSIEVMSTLSPVALLLGP</sequence>
<evidence type="ECO:0000313" key="3">
    <source>
        <dbReference type="EMBL" id="KZT08352.1"/>
    </source>
</evidence>
<keyword evidence="2" id="KW-0472">Membrane</keyword>
<dbReference type="OrthoDB" id="3233661at2759"/>
<protein>
    <recommendedName>
        <fullName evidence="5">Transmembrane protein</fullName>
    </recommendedName>
</protein>
<keyword evidence="2" id="KW-0812">Transmembrane</keyword>
<keyword evidence="2" id="KW-1133">Transmembrane helix</keyword>
<evidence type="ECO:0000256" key="1">
    <source>
        <dbReference type="SAM" id="MobiDB-lite"/>
    </source>
</evidence>
<dbReference type="InParanoid" id="A0A165F492"/>
<dbReference type="RefSeq" id="XP_040766092.1">
    <property type="nucleotide sequence ID" value="XM_040905622.1"/>
</dbReference>
<dbReference type="AlphaFoldDB" id="A0A165F492"/>
<keyword evidence="4" id="KW-1185">Reference proteome</keyword>
<proteinExistence type="predicted"/>
<feature type="compositionally biased region" description="Basic and acidic residues" evidence="1">
    <location>
        <begin position="9"/>
        <end position="22"/>
    </location>
</feature>
<feature type="region of interest" description="Disordered" evidence="1">
    <location>
        <begin position="1"/>
        <end position="33"/>
    </location>
</feature>
<reference evidence="3 4" key="1">
    <citation type="journal article" date="2016" name="Mol. Biol. Evol.">
        <title>Comparative Genomics of Early-Diverging Mushroom-Forming Fungi Provides Insights into the Origins of Lignocellulose Decay Capabilities.</title>
        <authorList>
            <person name="Nagy L.G."/>
            <person name="Riley R."/>
            <person name="Tritt A."/>
            <person name="Adam C."/>
            <person name="Daum C."/>
            <person name="Floudas D."/>
            <person name="Sun H."/>
            <person name="Yadav J.S."/>
            <person name="Pangilinan J."/>
            <person name="Larsson K.H."/>
            <person name="Matsuura K."/>
            <person name="Barry K."/>
            <person name="Labutti K."/>
            <person name="Kuo R."/>
            <person name="Ohm R.A."/>
            <person name="Bhattacharya S.S."/>
            <person name="Shirouzu T."/>
            <person name="Yoshinaga Y."/>
            <person name="Martin F.M."/>
            <person name="Grigoriev I.V."/>
            <person name="Hibbett D.S."/>
        </authorList>
    </citation>
    <scope>NUCLEOTIDE SEQUENCE [LARGE SCALE GENOMIC DNA]</scope>
    <source>
        <strain evidence="3 4">93-53</strain>
    </source>
</reference>
<dbReference type="Proteomes" id="UP000076871">
    <property type="component" value="Unassembled WGS sequence"/>
</dbReference>